<dbReference type="Proteomes" id="UP000223596">
    <property type="component" value="Unassembled WGS sequence"/>
</dbReference>
<keyword evidence="5 6" id="KW-0472">Membrane</keyword>
<feature type="transmembrane region" description="Helical" evidence="6">
    <location>
        <begin position="34"/>
        <end position="58"/>
    </location>
</feature>
<dbReference type="EMBL" id="PDBW01000001">
    <property type="protein sequence ID" value="PFH03450.1"/>
    <property type="molecule type" value="Genomic_DNA"/>
</dbReference>
<dbReference type="GO" id="GO:0005886">
    <property type="term" value="C:plasma membrane"/>
    <property type="evidence" value="ECO:0007669"/>
    <property type="project" value="UniProtKB-SubCell"/>
</dbReference>
<accession>A0AB36TJX8</accession>
<keyword evidence="3 6" id="KW-0812">Transmembrane</keyword>
<evidence type="ECO:0000256" key="1">
    <source>
        <dbReference type="ARBA" id="ARBA00004162"/>
    </source>
</evidence>
<evidence type="ECO:0000256" key="4">
    <source>
        <dbReference type="ARBA" id="ARBA00022989"/>
    </source>
</evidence>
<evidence type="ECO:0000256" key="5">
    <source>
        <dbReference type="ARBA" id="ARBA00023136"/>
    </source>
</evidence>
<dbReference type="GeneID" id="35804291"/>
<dbReference type="RefSeq" id="WP_003512028.1">
    <property type="nucleotide sequence ID" value="NZ_CP013828.1"/>
</dbReference>
<evidence type="ECO:0000313" key="9">
    <source>
        <dbReference type="Proteomes" id="UP000223596"/>
    </source>
</evidence>
<comment type="subcellular location">
    <subcellularLocation>
        <location evidence="1">Cell membrane</location>
        <topology evidence="1">Single-pass membrane protein</topology>
    </subcellularLocation>
</comment>
<proteinExistence type="predicted"/>
<evidence type="ECO:0000313" key="8">
    <source>
        <dbReference type="EMBL" id="PFH03450.1"/>
    </source>
</evidence>
<name>A0AB36TJX8_ACETH</name>
<feature type="transmembrane region" description="Helical" evidence="6">
    <location>
        <begin position="106"/>
        <end position="125"/>
    </location>
</feature>
<protein>
    <submittedName>
        <fullName evidence="8">Phage shock protein C (PspC) family protein</fullName>
    </submittedName>
</protein>
<evidence type="ECO:0000256" key="3">
    <source>
        <dbReference type="ARBA" id="ARBA00022692"/>
    </source>
</evidence>
<dbReference type="AlphaFoldDB" id="A0AB36TJX8"/>
<feature type="domain" description="Phage shock protein PspC N-terminal" evidence="7">
    <location>
        <begin position="4"/>
        <end position="61"/>
    </location>
</feature>
<dbReference type="Pfam" id="PF04024">
    <property type="entry name" value="PspC"/>
    <property type="match status" value="1"/>
</dbReference>
<keyword evidence="4 6" id="KW-1133">Transmembrane helix</keyword>
<dbReference type="PANTHER" id="PTHR33885">
    <property type="entry name" value="PHAGE SHOCK PROTEIN C"/>
    <property type="match status" value="1"/>
</dbReference>
<dbReference type="InterPro" id="IPR052027">
    <property type="entry name" value="PspC"/>
</dbReference>
<sequence length="161" mass="18048">MKNGLVRSKYDRVISGVCGGIGEYFNIDPTIVRLGFVIATVLFSGLGLFAYIVAIFVIPEADSAANGFTDYAQKGFNDYYDPDKDFSKVLEDDEEYIKKDSHGGKTFVGICLIVLGLVSLLREHFREYISKFIHIDFKILVSLLLIVVGALIIFRGRRRLP</sequence>
<evidence type="ECO:0000256" key="2">
    <source>
        <dbReference type="ARBA" id="ARBA00022475"/>
    </source>
</evidence>
<keyword evidence="2" id="KW-1003">Cell membrane</keyword>
<gene>
    <name evidence="8" type="ORF">M972_112261</name>
</gene>
<feature type="transmembrane region" description="Helical" evidence="6">
    <location>
        <begin position="137"/>
        <end position="154"/>
    </location>
</feature>
<dbReference type="InterPro" id="IPR007168">
    <property type="entry name" value="Phageshock_PspC_N"/>
</dbReference>
<evidence type="ECO:0000259" key="7">
    <source>
        <dbReference type="Pfam" id="PF04024"/>
    </source>
</evidence>
<reference evidence="8 9" key="1">
    <citation type="submission" date="2017-09" db="EMBL/GenBank/DDBJ databases">
        <title>Evaluation of Pacific Biosciences Sequencing Technology to Finishing C. thermocellum Genome Sequences.</title>
        <authorList>
            <person name="Brown S."/>
        </authorList>
    </citation>
    <scope>NUCLEOTIDE SEQUENCE [LARGE SCALE GENOMIC DNA]</scope>
    <source>
        <strain evidence="8 9">AD2</strain>
    </source>
</reference>
<comment type="caution">
    <text evidence="8">The sequence shown here is derived from an EMBL/GenBank/DDBJ whole genome shotgun (WGS) entry which is preliminary data.</text>
</comment>
<dbReference type="PANTHER" id="PTHR33885:SF3">
    <property type="entry name" value="PHAGE SHOCK PROTEIN C"/>
    <property type="match status" value="1"/>
</dbReference>
<evidence type="ECO:0000256" key="6">
    <source>
        <dbReference type="SAM" id="Phobius"/>
    </source>
</evidence>
<organism evidence="8 9">
    <name type="scientific">Acetivibrio thermocellus AD2</name>
    <dbReference type="NCBI Taxonomy" id="1138384"/>
    <lineage>
        <taxon>Bacteria</taxon>
        <taxon>Bacillati</taxon>
        <taxon>Bacillota</taxon>
        <taxon>Clostridia</taxon>
        <taxon>Eubacteriales</taxon>
        <taxon>Oscillospiraceae</taxon>
        <taxon>Acetivibrio</taxon>
    </lineage>
</organism>